<dbReference type="PANTHER" id="PTHR23106:SF24">
    <property type="entry name" value="ANGIOGENIC FACTOR WITH G PATCH AND FHA DOMAINS 1"/>
    <property type="match status" value="1"/>
</dbReference>
<keyword evidence="2" id="KW-1133">Transmembrane helix</keyword>
<dbReference type="CDD" id="cd00060">
    <property type="entry name" value="FHA"/>
    <property type="match status" value="2"/>
</dbReference>
<dbReference type="Gene3D" id="2.60.200.20">
    <property type="match status" value="2"/>
</dbReference>
<keyword evidence="2" id="KW-0812">Transmembrane</keyword>
<proteinExistence type="predicted"/>
<feature type="compositionally biased region" description="Polar residues" evidence="1">
    <location>
        <begin position="1"/>
        <end position="11"/>
    </location>
</feature>
<evidence type="ECO:0000313" key="5">
    <source>
        <dbReference type="Proteomes" id="UP000316443"/>
    </source>
</evidence>
<dbReference type="PANTHER" id="PTHR23106">
    <property type="entry name" value="ANGIOGENIC FACTOR WITH G PATCH AND FHA DOMAINS 1"/>
    <property type="match status" value="1"/>
</dbReference>
<feature type="region of interest" description="Disordered" evidence="1">
    <location>
        <begin position="1"/>
        <end position="102"/>
    </location>
</feature>
<feature type="region of interest" description="Disordered" evidence="1">
    <location>
        <begin position="126"/>
        <end position="172"/>
    </location>
</feature>
<dbReference type="PROSITE" id="PS50006">
    <property type="entry name" value="FHA_DOMAIN"/>
    <property type="match status" value="2"/>
</dbReference>
<feature type="compositionally biased region" description="Basic and acidic residues" evidence="1">
    <location>
        <begin position="86"/>
        <end position="96"/>
    </location>
</feature>
<feature type="domain" description="FHA" evidence="3">
    <location>
        <begin position="211"/>
        <end position="263"/>
    </location>
</feature>
<protein>
    <submittedName>
        <fullName evidence="4">FHA domain-containing protein</fullName>
    </submittedName>
</protein>
<dbReference type="SUPFAM" id="SSF49879">
    <property type="entry name" value="SMAD/FHA domain"/>
    <property type="match status" value="2"/>
</dbReference>
<name>A0A551Y7N6_MICAE</name>
<sequence>MSYSNYPQDDLNNAPVEDPDYTTPEQEPDYQEAASDPWDDGTEAADADDSFLSEEVNEQEDIVSESFPEQEVDNHDENEPSITQENRTKSNQKAEKSSPNLIENIAVGSGKIKDISKNFKEISQNLKDSSNNIKETIKNPKGTPKNSQVPVKTVKKQSQPNQNTSNSNPINTLSSTPWLISFRWNYNGQLKEKTISPEEAVTDNKLNNVVIRIGRDQLSCNLVLEDNSVSRQHAEISFDEQQQMFFIKSLRPRNIIKVDGQNLGEGEKLSLKKDATIVLGKQTIVIADIQFDDLEPTNYVNVRRGDLDGGDKTKVIDYKNVNVKGEDLDEGDKTKVIDYKNVANADSNYIQNWAMNFQWKYDDGKQISKQISQADINTDNRFKGIMRIGRDKNSCVIHLENETVSRQHAEIYFNQEKKRLFIKSLQPKGTKTITMVDDQNLPEGKELPLKESGTITLGTQKLEYTKQKEISQKESKSLWEHPVVIGATISGIISVILAITGYFVTANSNKENQATAQYTKELEIKADQEKQQNEFEVRQKELYSQKFDEHREEVIAIKEKMKKEKKYYNQLTVSNENCPDAVNIAISFTALDEVSETGGWYSVEQGKEPITTSSATTYGNIFILAKTKIKINDKEEEIKYKSDRKIDMPTVEPEPFRYIKQPFLQSDVEKNKFKNEAYYEVKFKKDSWITRKTFFCNRDQGTLELRDATQKQPE</sequence>
<keyword evidence="2" id="KW-0472">Membrane</keyword>
<accession>A0A551Y7N6</accession>
<dbReference type="Pfam" id="PF00498">
    <property type="entry name" value="FHA"/>
    <property type="match status" value="2"/>
</dbReference>
<dbReference type="SMART" id="SM00240">
    <property type="entry name" value="FHA"/>
    <property type="match status" value="2"/>
</dbReference>
<dbReference type="AlphaFoldDB" id="A0A551Y7N6"/>
<feature type="domain" description="FHA" evidence="3">
    <location>
        <begin position="386"/>
        <end position="441"/>
    </location>
</feature>
<evidence type="ECO:0000256" key="1">
    <source>
        <dbReference type="SAM" id="MobiDB-lite"/>
    </source>
</evidence>
<reference evidence="4 5" key="1">
    <citation type="submission" date="2019-01" db="EMBL/GenBank/DDBJ databases">
        <title>Coherence of Microcystis species and biogeography revealed through population genomics.</title>
        <authorList>
            <person name="Perez-Carrascal O.M."/>
            <person name="Terrat Y."/>
            <person name="Giani A."/>
            <person name="Fortin N."/>
            <person name="Tromas N."/>
            <person name="Shapiro B.J."/>
        </authorList>
    </citation>
    <scope>NUCLEOTIDE SEQUENCE [LARGE SCALE GENOMIC DNA]</scope>
    <source>
        <strain evidence="4">Ma_QC_C_20070703_M131</strain>
    </source>
</reference>
<dbReference type="Proteomes" id="UP000316443">
    <property type="component" value="Unassembled WGS sequence"/>
</dbReference>
<dbReference type="InterPro" id="IPR008984">
    <property type="entry name" value="SMAD_FHA_dom_sf"/>
</dbReference>
<feature type="compositionally biased region" description="Acidic residues" evidence="1">
    <location>
        <begin position="37"/>
        <end position="71"/>
    </location>
</feature>
<dbReference type="InterPro" id="IPR000253">
    <property type="entry name" value="FHA_dom"/>
</dbReference>
<comment type="caution">
    <text evidence="4">The sequence shown here is derived from an EMBL/GenBank/DDBJ whole genome shotgun (WGS) entry which is preliminary data.</text>
</comment>
<organism evidence="4 5">
    <name type="scientific">Microcystis aeruginosa Ma_QC_C_20070703_M131</name>
    <dbReference type="NCBI Taxonomy" id="2486263"/>
    <lineage>
        <taxon>Bacteria</taxon>
        <taxon>Bacillati</taxon>
        <taxon>Cyanobacteriota</taxon>
        <taxon>Cyanophyceae</taxon>
        <taxon>Oscillatoriophycideae</taxon>
        <taxon>Chroococcales</taxon>
        <taxon>Microcystaceae</taxon>
        <taxon>Microcystis</taxon>
    </lineage>
</organism>
<dbReference type="InterPro" id="IPR053027">
    <property type="entry name" value="AGGF1"/>
</dbReference>
<gene>
    <name evidence="4" type="ORF">EWV85_07380</name>
</gene>
<evidence type="ECO:0000256" key="2">
    <source>
        <dbReference type="SAM" id="Phobius"/>
    </source>
</evidence>
<evidence type="ECO:0000313" key="4">
    <source>
        <dbReference type="EMBL" id="TRT56959.1"/>
    </source>
</evidence>
<evidence type="ECO:0000259" key="3">
    <source>
        <dbReference type="PROSITE" id="PS50006"/>
    </source>
</evidence>
<feature type="transmembrane region" description="Helical" evidence="2">
    <location>
        <begin position="483"/>
        <end position="504"/>
    </location>
</feature>
<feature type="compositionally biased region" description="Low complexity" evidence="1">
    <location>
        <begin position="157"/>
        <end position="172"/>
    </location>
</feature>
<dbReference type="EMBL" id="SFCA01000081">
    <property type="protein sequence ID" value="TRT56959.1"/>
    <property type="molecule type" value="Genomic_DNA"/>
</dbReference>